<dbReference type="Pfam" id="PF13624">
    <property type="entry name" value="SurA_N_3"/>
    <property type="match status" value="1"/>
</dbReference>
<evidence type="ECO:0000256" key="11">
    <source>
        <dbReference type="ARBA" id="ARBA00038408"/>
    </source>
</evidence>
<evidence type="ECO:0000256" key="1">
    <source>
        <dbReference type="ARBA" id="ARBA00004382"/>
    </source>
</evidence>
<keyword evidence="8" id="KW-0143">Chaperone</keyword>
<keyword evidence="4" id="KW-0997">Cell inner membrane</keyword>
<evidence type="ECO:0000313" key="16">
    <source>
        <dbReference type="Proteomes" id="UP001500791"/>
    </source>
</evidence>
<evidence type="ECO:0000256" key="13">
    <source>
        <dbReference type="ARBA" id="ARBA00042775"/>
    </source>
</evidence>
<comment type="subcellular location">
    <subcellularLocation>
        <location evidence="1">Cell inner membrane</location>
        <topology evidence="1">Single-pass type II membrane protein</topology>
        <orientation evidence="1">Periplasmic side</orientation>
    </subcellularLocation>
</comment>
<evidence type="ECO:0000256" key="5">
    <source>
        <dbReference type="ARBA" id="ARBA00022692"/>
    </source>
</evidence>
<dbReference type="InterPro" id="IPR000297">
    <property type="entry name" value="PPIase_PpiC"/>
</dbReference>
<keyword evidence="16" id="KW-1185">Reference proteome</keyword>
<keyword evidence="6" id="KW-1133">Transmembrane helix</keyword>
<dbReference type="RefSeq" id="WP_167177834.1">
    <property type="nucleotide sequence ID" value="NZ_BAAAEJ010000008.1"/>
</dbReference>
<keyword evidence="15" id="KW-0413">Isomerase</keyword>
<comment type="caution">
    <text evidence="15">The sequence shown here is derived from an EMBL/GenBank/DDBJ whole genome shotgun (WGS) entry which is preliminary data.</text>
</comment>
<sequence>MITLFRNFAKSKWAVGLFALIILSFVVVGAQSDIFSSLGPRHVVSAGDRSINGPEFRNSFERVRANISEQSGQTVTFEQIAAEGYVEQYLQEQVMRMGFAQWAWNVGIRPGKDLIVAEIRKIPAFFNSITGAFDQTQYQQALAQQNITTVMFENELRDQYTIQHFGTALVSGVRLPKAYAAIVAASATETRDGAWFTVTQAMAGSAKAPTDEQLTAFMKENEAQLRIPEFRTVSLVLFTPGPNDARPAITEEQLRERFEFRKASLSEAEKRTFTLLTVPTREAATKVAAELRAGKDVNEVAASVRIQPTPYNDTPRTALGDPKIADAVFALPAAGVTDPIQGAVGFTVAKVTDIKGGKDVGFDAARAELTAELQAEAVQKIAYERVKAFEDARTAGKSIADAVAASGARLAQLPPFTRQGQLPNGQPYGLPPVIIETAYALTKGGESDVITAGEGEYIALRVDDVREAALPKLDELRPMLTQNWIARENSRLLNQKADELAGRLRAGEDITAVAASVNATVMVRTNVTRDAAAQQAHGAAALTGLFSTAKDQAFSTPGENGFVIGKVNAIHAANPVTAAALVAPIGQQLATAWGNEVVQTALTAAAAKVKAKSNATEAYLALGIEAPVAGAAPAAPAPAPAK</sequence>
<evidence type="ECO:0000259" key="14">
    <source>
        <dbReference type="Pfam" id="PF13145"/>
    </source>
</evidence>
<dbReference type="Proteomes" id="UP001500791">
    <property type="component" value="Unassembled WGS sequence"/>
</dbReference>
<dbReference type="GO" id="GO:0016853">
    <property type="term" value="F:isomerase activity"/>
    <property type="evidence" value="ECO:0007669"/>
    <property type="project" value="UniProtKB-KW"/>
</dbReference>
<evidence type="ECO:0000256" key="3">
    <source>
        <dbReference type="ARBA" id="ARBA00022475"/>
    </source>
</evidence>
<accession>A0ABP3IBT8</accession>
<organism evidence="15 16">
    <name type="scientific">Brevundimonas terrae</name>
    <dbReference type="NCBI Taxonomy" id="363631"/>
    <lineage>
        <taxon>Bacteria</taxon>
        <taxon>Pseudomonadati</taxon>
        <taxon>Pseudomonadota</taxon>
        <taxon>Alphaproteobacteria</taxon>
        <taxon>Caulobacterales</taxon>
        <taxon>Caulobacteraceae</taxon>
        <taxon>Brevundimonas</taxon>
    </lineage>
</organism>
<evidence type="ECO:0000256" key="12">
    <source>
        <dbReference type="ARBA" id="ARBA00040743"/>
    </source>
</evidence>
<comment type="similarity">
    <text evidence="11">Belongs to the PpiD chaperone family.</text>
</comment>
<dbReference type="Pfam" id="PF13145">
    <property type="entry name" value="Rotamase_2"/>
    <property type="match status" value="1"/>
</dbReference>
<dbReference type="InterPro" id="IPR027304">
    <property type="entry name" value="Trigger_fact/SurA_dom_sf"/>
</dbReference>
<keyword evidence="3" id="KW-1003">Cell membrane</keyword>
<dbReference type="InterPro" id="IPR052029">
    <property type="entry name" value="PpiD_chaperone"/>
</dbReference>
<feature type="domain" description="PpiC" evidence="14">
    <location>
        <begin position="249"/>
        <end position="366"/>
    </location>
</feature>
<proteinExistence type="inferred from homology"/>
<reference evidence="16" key="1">
    <citation type="journal article" date="2019" name="Int. J. Syst. Evol. Microbiol.">
        <title>The Global Catalogue of Microorganisms (GCM) 10K type strain sequencing project: providing services to taxonomists for standard genome sequencing and annotation.</title>
        <authorList>
            <consortium name="The Broad Institute Genomics Platform"/>
            <consortium name="The Broad Institute Genome Sequencing Center for Infectious Disease"/>
            <person name="Wu L."/>
            <person name="Ma J."/>
        </authorList>
    </citation>
    <scope>NUCLEOTIDE SEQUENCE [LARGE SCALE GENOMIC DNA]</scope>
    <source>
        <strain evidence="16">JCM 13476</strain>
    </source>
</reference>
<name>A0ABP3IBT8_9CAUL</name>
<evidence type="ECO:0000256" key="8">
    <source>
        <dbReference type="ARBA" id="ARBA00023186"/>
    </source>
</evidence>
<evidence type="ECO:0000256" key="2">
    <source>
        <dbReference type="ARBA" id="ARBA00018370"/>
    </source>
</evidence>
<keyword evidence="5" id="KW-0812">Transmembrane</keyword>
<keyword evidence="7" id="KW-0472">Membrane</keyword>
<dbReference type="PANTHER" id="PTHR47529:SF1">
    <property type="entry name" value="PERIPLASMIC CHAPERONE PPID"/>
    <property type="match status" value="1"/>
</dbReference>
<dbReference type="SUPFAM" id="SSF109998">
    <property type="entry name" value="Triger factor/SurA peptide-binding domain-like"/>
    <property type="match status" value="1"/>
</dbReference>
<dbReference type="SUPFAM" id="SSF54534">
    <property type="entry name" value="FKBP-like"/>
    <property type="match status" value="1"/>
</dbReference>
<gene>
    <name evidence="15" type="ORF">GCM10009093_24890</name>
</gene>
<protein>
    <recommendedName>
        <fullName evidence="2">Parvulin-like PPIase</fullName>
    </recommendedName>
    <alternativeName>
        <fullName evidence="9">Peptidyl-prolyl cis-trans isomerase plp</fullName>
    </alternativeName>
    <alternativeName>
        <fullName evidence="12">Periplasmic chaperone PpiD</fullName>
    </alternativeName>
    <alternativeName>
        <fullName evidence="13">Periplasmic folding chaperone</fullName>
    </alternativeName>
    <alternativeName>
        <fullName evidence="10">Rotamase plp</fullName>
    </alternativeName>
</protein>
<evidence type="ECO:0000256" key="6">
    <source>
        <dbReference type="ARBA" id="ARBA00022989"/>
    </source>
</evidence>
<evidence type="ECO:0000256" key="10">
    <source>
        <dbReference type="ARBA" id="ARBA00031484"/>
    </source>
</evidence>
<dbReference type="PANTHER" id="PTHR47529">
    <property type="entry name" value="PEPTIDYL-PROLYL CIS-TRANS ISOMERASE D"/>
    <property type="match status" value="1"/>
</dbReference>
<evidence type="ECO:0000256" key="7">
    <source>
        <dbReference type="ARBA" id="ARBA00023136"/>
    </source>
</evidence>
<dbReference type="EMBL" id="BAAAEJ010000008">
    <property type="protein sequence ID" value="GAA0397228.1"/>
    <property type="molecule type" value="Genomic_DNA"/>
</dbReference>
<dbReference type="Gene3D" id="3.10.50.40">
    <property type="match status" value="1"/>
</dbReference>
<evidence type="ECO:0000256" key="4">
    <source>
        <dbReference type="ARBA" id="ARBA00022519"/>
    </source>
</evidence>
<evidence type="ECO:0000256" key="9">
    <source>
        <dbReference type="ARBA" id="ARBA00030642"/>
    </source>
</evidence>
<evidence type="ECO:0000313" key="15">
    <source>
        <dbReference type="EMBL" id="GAA0397228.1"/>
    </source>
</evidence>
<dbReference type="InterPro" id="IPR046357">
    <property type="entry name" value="PPIase_dom_sf"/>
</dbReference>